<dbReference type="PhylomeDB" id="B3RUA3"/>
<protein>
    <recommendedName>
        <fullName evidence="7">Transmembrane 9 superfamily member</fullName>
    </recommendedName>
</protein>
<dbReference type="InterPro" id="IPR004240">
    <property type="entry name" value="EMP70"/>
</dbReference>
<evidence type="ECO:0000256" key="6">
    <source>
        <dbReference type="ARBA" id="ARBA00023136"/>
    </source>
</evidence>
<keyword evidence="5 7" id="KW-1133">Transmembrane helix</keyword>
<feature type="transmembrane region" description="Helical" evidence="7">
    <location>
        <begin position="343"/>
        <end position="366"/>
    </location>
</feature>
<dbReference type="Proteomes" id="UP000009022">
    <property type="component" value="Unassembled WGS sequence"/>
</dbReference>
<feature type="transmembrane region" description="Helical" evidence="7">
    <location>
        <begin position="119"/>
        <end position="146"/>
    </location>
</feature>
<comment type="similarity">
    <text evidence="2 7">Belongs to the nonaspanin (TM9SF) (TC 9.A.2) family.</text>
</comment>
<keyword evidence="4" id="KW-0732">Signal</keyword>
<keyword evidence="9" id="KW-1185">Reference proteome</keyword>
<reference evidence="8 9" key="1">
    <citation type="journal article" date="2008" name="Nature">
        <title>The Trichoplax genome and the nature of placozoans.</title>
        <authorList>
            <person name="Srivastava M."/>
            <person name="Begovic E."/>
            <person name="Chapman J."/>
            <person name="Putnam N.H."/>
            <person name="Hellsten U."/>
            <person name="Kawashima T."/>
            <person name="Kuo A."/>
            <person name="Mitros T."/>
            <person name="Salamov A."/>
            <person name="Carpenter M.L."/>
            <person name="Signorovitch A.Y."/>
            <person name="Moreno M.A."/>
            <person name="Kamm K."/>
            <person name="Grimwood J."/>
            <person name="Schmutz J."/>
            <person name="Shapiro H."/>
            <person name="Grigoriev I.V."/>
            <person name="Buss L.W."/>
            <person name="Schierwater B."/>
            <person name="Dellaporta S.L."/>
            <person name="Rokhsar D.S."/>
        </authorList>
    </citation>
    <scope>NUCLEOTIDE SEQUENCE [LARGE SCALE GENOMIC DNA]</scope>
    <source>
        <strain evidence="8 9">Grell-BS-1999</strain>
    </source>
</reference>
<dbReference type="PANTHER" id="PTHR10766:SF176">
    <property type="entry name" value="TRANSMEMBRANE 9 SUPERFAMILY MEMBER"/>
    <property type="match status" value="1"/>
</dbReference>
<comment type="subcellular location">
    <subcellularLocation>
        <location evidence="1">Membrane</location>
        <topology evidence="1">Multi-pass membrane protein</topology>
    </subcellularLocation>
</comment>
<evidence type="ECO:0000256" key="7">
    <source>
        <dbReference type="RuleBase" id="RU363079"/>
    </source>
</evidence>
<dbReference type="CTD" id="6752544"/>
<feature type="transmembrane region" description="Helical" evidence="7">
    <location>
        <begin position="302"/>
        <end position="322"/>
    </location>
</feature>
<dbReference type="RefSeq" id="XP_002111811.1">
    <property type="nucleotide sequence ID" value="XM_002111775.1"/>
</dbReference>
<proteinExistence type="inferred from homology"/>
<organism evidence="8 9">
    <name type="scientific">Trichoplax adhaerens</name>
    <name type="common">Trichoplax reptans</name>
    <dbReference type="NCBI Taxonomy" id="10228"/>
    <lineage>
        <taxon>Eukaryota</taxon>
        <taxon>Metazoa</taxon>
        <taxon>Placozoa</taxon>
        <taxon>Uniplacotomia</taxon>
        <taxon>Trichoplacea</taxon>
        <taxon>Trichoplacidae</taxon>
        <taxon>Trichoplax</taxon>
    </lineage>
</organism>
<gene>
    <name evidence="8" type="ORF">TRIADDRAFT_24110</name>
</gene>
<evidence type="ECO:0000256" key="1">
    <source>
        <dbReference type="ARBA" id="ARBA00004141"/>
    </source>
</evidence>
<dbReference type="GO" id="GO:0016020">
    <property type="term" value="C:membrane"/>
    <property type="evidence" value="ECO:0000318"/>
    <property type="project" value="GO_Central"/>
</dbReference>
<dbReference type="KEGG" id="tad:TRIADDRAFT_24110"/>
<dbReference type="OrthoDB" id="1666796at2759"/>
<evidence type="ECO:0000256" key="4">
    <source>
        <dbReference type="ARBA" id="ARBA00022729"/>
    </source>
</evidence>
<dbReference type="Pfam" id="PF02990">
    <property type="entry name" value="EMP70"/>
    <property type="match status" value="1"/>
</dbReference>
<dbReference type="InParanoid" id="B3RUA3"/>
<feature type="transmembrane region" description="Helical" evidence="7">
    <location>
        <begin position="219"/>
        <end position="246"/>
    </location>
</feature>
<feature type="transmembrane region" description="Helical" evidence="7">
    <location>
        <begin position="54"/>
        <end position="78"/>
    </location>
</feature>
<evidence type="ECO:0000256" key="5">
    <source>
        <dbReference type="ARBA" id="ARBA00022989"/>
    </source>
</evidence>
<sequence>MVNCNITSPWIFRDNLVVNTSITYTYSVHFKRDNSTLWSSRWDYILKSHSHPTILWFSLINSTIVLVLLCACVALILLRTLRNKEIRCCRSQSLEKTQAESGWKLIHGDIFRPPGKTMLLSILSGTGIQLLITTTIILLLACFGALSPASRGELATCALFLYLFSSCFAGYTAARIYKAIGGLHWKTMTLMTFFLLPVVVVAIFFLLNIFVWAGQSSAAIPFGTFVAVMALWIGISMPMTFIGAFLGFKKKPIQNPVETNRIPRKIPPTKFIMKLWPGVLMGGLLPFSSFFIPFYFILSSIWMHQIFYASGFLFPMFCVFILTTAESTICLCYAHLSVEDYQWWWRSFLTGGGCCFYILVYSIYFVSIRSGLVGGTSIFLFIGYTTIIMLFVFILGGSIGFLTSYYFVRKIYSAVGVA</sequence>
<feature type="transmembrane region" description="Helical" evidence="7">
    <location>
        <begin position="275"/>
        <end position="296"/>
    </location>
</feature>
<dbReference type="EMBL" id="DS985244">
    <property type="protein sequence ID" value="EDV25778.1"/>
    <property type="molecule type" value="Genomic_DNA"/>
</dbReference>
<dbReference type="GO" id="GO:0072657">
    <property type="term" value="P:protein localization to membrane"/>
    <property type="evidence" value="ECO:0000318"/>
    <property type="project" value="GO_Central"/>
</dbReference>
<accession>B3RUA3</accession>
<dbReference type="eggNOG" id="KOG1278">
    <property type="taxonomic scope" value="Eukaryota"/>
</dbReference>
<feature type="transmembrane region" description="Helical" evidence="7">
    <location>
        <begin position="189"/>
        <end position="213"/>
    </location>
</feature>
<evidence type="ECO:0000256" key="3">
    <source>
        <dbReference type="ARBA" id="ARBA00022692"/>
    </source>
</evidence>
<feature type="transmembrane region" description="Helical" evidence="7">
    <location>
        <begin position="378"/>
        <end position="402"/>
    </location>
</feature>
<dbReference type="HOGENOM" id="CLU_010714_0_0_1"/>
<name>B3RUA3_TRIAD</name>
<dbReference type="PANTHER" id="PTHR10766">
    <property type="entry name" value="TRANSMEMBRANE 9 SUPERFAMILY PROTEIN"/>
    <property type="match status" value="1"/>
</dbReference>
<dbReference type="GeneID" id="6752544"/>
<keyword evidence="6 7" id="KW-0472">Membrane</keyword>
<evidence type="ECO:0000313" key="9">
    <source>
        <dbReference type="Proteomes" id="UP000009022"/>
    </source>
</evidence>
<dbReference type="AlphaFoldDB" id="B3RUA3"/>
<dbReference type="OMA" id="FMIANDS"/>
<keyword evidence="3 7" id="KW-0812">Transmembrane</keyword>
<evidence type="ECO:0000313" key="8">
    <source>
        <dbReference type="EMBL" id="EDV25778.1"/>
    </source>
</evidence>
<evidence type="ECO:0000256" key="2">
    <source>
        <dbReference type="ARBA" id="ARBA00005227"/>
    </source>
</evidence>
<feature type="transmembrane region" description="Helical" evidence="7">
    <location>
        <begin position="158"/>
        <end position="177"/>
    </location>
</feature>